<dbReference type="AlphaFoldDB" id="A0AAD5U4X6"/>
<evidence type="ECO:0000256" key="2">
    <source>
        <dbReference type="SAM" id="MobiDB-lite"/>
    </source>
</evidence>
<reference evidence="3" key="1">
    <citation type="submission" date="2020-05" db="EMBL/GenBank/DDBJ databases">
        <title>Phylogenomic resolution of chytrid fungi.</title>
        <authorList>
            <person name="Stajich J.E."/>
            <person name="Amses K."/>
            <person name="Simmons R."/>
            <person name="Seto K."/>
            <person name="Myers J."/>
            <person name="Bonds A."/>
            <person name="Quandt C.A."/>
            <person name="Barry K."/>
            <person name="Liu P."/>
            <person name="Grigoriev I."/>
            <person name="Longcore J.E."/>
            <person name="James T.Y."/>
        </authorList>
    </citation>
    <scope>NUCLEOTIDE SEQUENCE</scope>
    <source>
        <strain evidence="3">JEL0476</strain>
    </source>
</reference>
<gene>
    <name evidence="3" type="ORF">HK099_008065</name>
</gene>
<keyword evidence="1" id="KW-0175">Coiled coil</keyword>
<feature type="coiled-coil region" evidence="1">
    <location>
        <begin position="111"/>
        <end position="168"/>
    </location>
</feature>
<evidence type="ECO:0000313" key="4">
    <source>
        <dbReference type="Proteomes" id="UP001211065"/>
    </source>
</evidence>
<proteinExistence type="predicted"/>
<dbReference type="EMBL" id="JADGJW010000085">
    <property type="protein sequence ID" value="KAJ3224680.1"/>
    <property type="molecule type" value="Genomic_DNA"/>
</dbReference>
<protein>
    <submittedName>
        <fullName evidence="3">Uncharacterized protein</fullName>
    </submittedName>
</protein>
<name>A0AAD5U4X6_9FUNG</name>
<feature type="compositionally biased region" description="Low complexity" evidence="2">
    <location>
        <begin position="46"/>
        <end position="55"/>
    </location>
</feature>
<evidence type="ECO:0000313" key="3">
    <source>
        <dbReference type="EMBL" id="KAJ3224680.1"/>
    </source>
</evidence>
<organism evidence="3 4">
    <name type="scientific">Clydaea vesicula</name>
    <dbReference type="NCBI Taxonomy" id="447962"/>
    <lineage>
        <taxon>Eukaryota</taxon>
        <taxon>Fungi</taxon>
        <taxon>Fungi incertae sedis</taxon>
        <taxon>Chytridiomycota</taxon>
        <taxon>Chytridiomycota incertae sedis</taxon>
        <taxon>Chytridiomycetes</taxon>
        <taxon>Lobulomycetales</taxon>
        <taxon>Lobulomycetaceae</taxon>
        <taxon>Clydaea</taxon>
    </lineage>
</organism>
<feature type="region of interest" description="Disordered" evidence="2">
    <location>
        <begin position="35"/>
        <end position="81"/>
    </location>
</feature>
<dbReference type="PROSITE" id="PS50096">
    <property type="entry name" value="IQ"/>
    <property type="match status" value="1"/>
</dbReference>
<accession>A0AAD5U4X6</accession>
<dbReference type="Proteomes" id="UP001211065">
    <property type="component" value="Unassembled WGS sequence"/>
</dbReference>
<sequence>MTTDFIEEWEKNFLIRESPDLFQENFSNLEETVNELNKEKQEDSNENSSLKNSSNCEPNANPNSNYPFPSQTDPKNLSQSYNPLGQGYFPQYLQPQYPLYSLPAINPPFLVQQKNNDISEISKKIIDLDRKESEQIMLKKRELLLKRHEKRLKDIQTLELKIKEKENKLYLDRLEKEYEKREKLTKAVICVQRFIRGKLCRRKIPDLRVNEIVKLNKPDYFILELCILELARDEFLPEVLVEIAEEMYYPFSNTTSFRGLRMWYHIIEETLSECILQSTREFLSDFAAEHLNCKPPPDPIEDIAEEIFSECVEESIKDVMQNVVRDIVDAHLLTNACESFYDELLREVLIETELVGKIFDAVIKMEGVMEDLIQESILDNLTEVIKEISKEVLNKNKNDIVKFKLKQKRKKGPLPIIKLTETKKKSEFVNFIMEKVLEKIALTTLLQIIATNGTSFFVSDIMEKILDHQIMELLISEFSSFENYFDEITHDIPVEKANEVALPAEKFGYPETL</sequence>
<evidence type="ECO:0000256" key="1">
    <source>
        <dbReference type="SAM" id="Coils"/>
    </source>
</evidence>
<comment type="caution">
    <text evidence="3">The sequence shown here is derived from an EMBL/GenBank/DDBJ whole genome shotgun (WGS) entry which is preliminary data.</text>
</comment>
<keyword evidence="4" id="KW-1185">Reference proteome</keyword>
<feature type="compositionally biased region" description="Polar residues" evidence="2">
    <location>
        <begin position="56"/>
        <end position="81"/>
    </location>
</feature>